<keyword evidence="2" id="KW-0472">Membrane</keyword>
<feature type="transmembrane region" description="Helical" evidence="2">
    <location>
        <begin position="73"/>
        <end position="90"/>
    </location>
</feature>
<evidence type="ECO:0000259" key="3">
    <source>
        <dbReference type="SMART" id="SM00331"/>
    </source>
</evidence>
<dbReference type="AlphaFoldDB" id="A0A0W8G048"/>
<dbReference type="SUPFAM" id="SSF81606">
    <property type="entry name" value="PP2C-like"/>
    <property type="match status" value="1"/>
</dbReference>
<protein>
    <submittedName>
        <fullName evidence="4">Serine phosphatase rsbu, regulator of sigma subunit</fullName>
    </submittedName>
</protein>
<proteinExistence type="predicted"/>
<name>A0A0W8G048_9ZZZZ</name>
<dbReference type="InterPro" id="IPR036457">
    <property type="entry name" value="PPM-type-like_dom_sf"/>
</dbReference>
<keyword evidence="2" id="KW-0812">Transmembrane</keyword>
<organism evidence="4">
    <name type="scientific">hydrocarbon metagenome</name>
    <dbReference type="NCBI Taxonomy" id="938273"/>
    <lineage>
        <taxon>unclassified sequences</taxon>
        <taxon>metagenomes</taxon>
        <taxon>ecological metagenomes</taxon>
    </lineage>
</organism>
<reference evidence="4" key="1">
    <citation type="journal article" date="2015" name="Proc. Natl. Acad. Sci. U.S.A.">
        <title>Networks of energetic and metabolic interactions define dynamics in microbial communities.</title>
        <authorList>
            <person name="Embree M."/>
            <person name="Liu J.K."/>
            <person name="Al-Bassam M.M."/>
            <person name="Zengler K."/>
        </authorList>
    </citation>
    <scope>NUCLEOTIDE SEQUENCE</scope>
</reference>
<evidence type="ECO:0000256" key="1">
    <source>
        <dbReference type="ARBA" id="ARBA00022801"/>
    </source>
</evidence>
<accession>A0A0W8G048</accession>
<dbReference type="EMBL" id="LNQE01000473">
    <property type="protein sequence ID" value="KUG26393.1"/>
    <property type="molecule type" value="Genomic_DNA"/>
</dbReference>
<dbReference type="InterPro" id="IPR052016">
    <property type="entry name" value="Bact_Sigma-Reg"/>
</dbReference>
<dbReference type="InterPro" id="IPR001932">
    <property type="entry name" value="PPM-type_phosphatase-like_dom"/>
</dbReference>
<evidence type="ECO:0000256" key="2">
    <source>
        <dbReference type="SAM" id="Phobius"/>
    </source>
</evidence>
<dbReference type="GO" id="GO:0016791">
    <property type="term" value="F:phosphatase activity"/>
    <property type="evidence" value="ECO:0007669"/>
    <property type="project" value="TreeGrafter"/>
</dbReference>
<keyword evidence="2" id="KW-1133">Transmembrane helix</keyword>
<dbReference type="PANTHER" id="PTHR43156:SF2">
    <property type="entry name" value="STAGE II SPORULATION PROTEIN E"/>
    <property type="match status" value="1"/>
</dbReference>
<comment type="caution">
    <text evidence="4">The sequence shown here is derived from an EMBL/GenBank/DDBJ whole genome shotgun (WGS) entry which is preliminary data.</text>
</comment>
<gene>
    <name evidence="4" type="ORF">ASZ90_003773</name>
</gene>
<dbReference type="SMART" id="SM00331">
    <property type="entry name" value="PP2C_SIG"/>
    <property type="match status" value="1"/>
</dbReference>
<evidence type="ECO:0000313" key="4">
    <source>
        <dbReference type="EMBL" id="KUG26393.1"/>
    </source>
</evidence>
<dbReference type="PANTHER" id="PTHR43156">
    <property type="entry name" value="STAGE II SPORULATION PROTEIN E-RELATED"/>
    <property type="match status" value="1"/>
</dbReference>
<sequence>MAQKEEPKIRHTIRDDLRQPDLRKTLSDDYRELKENFLDDEKKDQLRDMSPVRRFFKISWWLLRAMFFRMTPVRRLLFVLGILLIFMTNFQFETGGVSSSSNSHILGGFILVFVLMLELKDKLLAKDELEAGHKVQSALMPESNPHIEGWNVWLFTTSANDVGGDLIDYLQLSENKYGISIGDVAGKGLSAALIMAKLQATIRALADVNVSLTELISKINKIFHRDSLKSIFASLLYLEIFENENKVKFINAGHMPPVIVKKDSIEPLKKGGPALGLLKELELPEEMIIMQSGEKFIVYSDGVTEAVDENGVFFGDTRFMKILENQRHRPAKDLGTYIFKTIEDYRGNAKMNDDLSIVIIEKL</sequence>
<feature type="domain" description="PPM-type phosphatase" evidence="3">
    <location>
        <begin position="147"/>
        <end position="362"/>
    </location>
</feature>
<keyword evidence="1" id="KW-0378">Hydrolase</keyword>
<dbReference type="Gene3D" id="3.60.40.10">
    <property type="entry name" value="PPM-type phosphatase domain"/>
    <property type="match status" value="1"/>
</dbReference>
<dbReference type="Pfam" id="PF07228">
    <property type="entry name" value="SpoIIE"/>
    <property type="match status" value="1"/>
</dbReference>